<protein>
    <submittedName>
        <fullName evidence="1">Uncharacterized protein</fullName>
    </submittedName>
</protein>
<keyword evidence="2" id="KW-1185">Reference proteome</keyword>
<organism evidence="1 2">
    <name type="scientific">Massilia pinisoli</name>
    <dbReference type="NCBI Taxonomy" id="1772194"/>
    <lineage>
        <taxon>Bacteria</taxon>
        <taxon>Pseudomonadati</taxon>
        <taxon>Pseudomonadota</taxon>
        <taxon>Betaproteobacteria</taxon>
        <taxon>Burkholderiales</taxon>
        <taxon>Oxalobacteraceae</taxon>
        <taxon>Telluria group</taxon>
        <taxon>Massilia</taxon>
    </lineage>
</organism>
<evidence type="ECO:0000313" key="2">
    <source>
        <dbReference type="Proteomes" id="UP001204151"/>
    </source>
</evidence>
<evidence type="ECO:0000313" key="1">
    <source>
        <dbReference type="EMBL" id="MCS0585556.1"/>
    </source>
</evidence>
<proteinExistence type="predicted"/>
<dbReference type="EMBL" id="JANUGW010000048">
    <property type="protein sequence ID" value="MCS0585556.1"/>
    <property type="molecule type" value="Genomic_DNA"/>
</dbReference>
<dbReference type="Proteomes" id="UP001204151">
    <property type="component" value="Unassembled WGS sequence"/>
</dbReference>
<reference evidence="1 2" key="1">
    <citation type="submission" date="2022-08" db="EMBL/GenBank/DDBJ databases">
        <title>Reclassification of Massilia species as members of the genera Telluria, Duganella, Pseudoduganella, Mokoshia gen. nov. and Zemynaea gen. nov. using orthogonal and non-orthogonal genome-based approaches.</title>
        <authorList>
            <person name="Bowman J.P."/>
        </authorList>
    </citation>
    <scope>NUCLEOTIDE SEQUENCE [LARGE SCALE GENOMIC DNA]</scope>
    <source>
        <strain evidence="1 2">JCM 31316</strain>
    </source>
</reference>
<accession>A0ABT2A0C6</accession>
<sequence length="97" mass="10873">MIRDPYAVFADFGAFQRFKQMNNGARSTSWSRGREIELGAALRYELGSDAVAQLEAWKLISPKQSPEDECIAIIKRALIEMGDRDVPQTLPADGSWL</sequence>
<gene>
    <name evidence="1" type="ORF">NX784_28655</name>
</gene>
<comment type="caution">
    <text evidence="1">The sequence shown here is derived from an EMBL/GenBank/DDBJ whole genome shotgun (WGS) entry which is preliminary data.</text>
</comment>
<dbReference type="RefSeq" id="WP_258820075.1">
    <property type="nucleotide sequence ID" value="NZ_JANUGW010000048.1"/>
</dbReference>
<name>A0ABT2A0C6_9BURK</name>